<keyword evidence="3" id="KW-1185">Reference proteome</keyword>
<dbReference type="Pfam" id="PF01827">
    <property type="entry name" value="FTH"/>
    <property type="match status" value="1"/>
</dbReference>
<reference evidence="3" key="1">
    <citation type="submission" date="2011-07" db="EMBL/GenBank/DDBJ databases">
        <authorList>
            <consortium name="Caenorhabditis brenneri Sequencing and Analysis Consortium"/>
            <person name="Wilson R.K."/>
        </authorList>
    </citation>
    <scope>NUCLEOTIDE SEQUENCE [LARGE SCALE GENOMIC DNA]</scope>
    <source>
        <strain evidence="3">PB2801</strain>
    </source>
</reference>
<evidence type="ECO:0000313" key="2">
    <source>
        <dbReference type="EMBL" id="EGT37748.1"/>
    </source>
</evidence>
<name>G0NUD5_CAEBE</name>
<sequence>MAENQKLEFNKDALFGFNLAYSANDFTPEMAHEKLMAVTGVEVMTLEEVKDQFEKIKAGQWNLVEEDPAPTPKTLDEMLRLNVVADNVFKYFNLDDRLILRKVSHFYKDLVREQPLKIKELSIKTNGQNCMSIGADNFVIEYLNLPSWINNGRGIMIKKGDTMKIVTGPSLELLVNEARSILDCKNLAIGEFSSTLNLTQHFEPIINRALRFKIRKLSVPVELPEDIRYALSIAHVKSIEEIWIQTEHRDRSFYIDVVSDWKLQWKKAKVLVSEMRFKTSAFVKDFGHFDYMCFVLNGQRISLGVLEKLKETLLLRTTVEQIEIIPDESHPPTDPIFLIPPASFRPFRSQRSLSSHTPKLQTCSLLNMLTTESCSEDRATEGGASFTHLHGNGEWWKMSQCWWSLRRCMLTCLMNFPKINDLFPEL</sequence>
<dbReference type="Proteomes" id="UP000008068">
    <property type="component" value="Unassembled WGS sequence"/>
</dbReference>
<protein>
    <recommendedName>
        <fullName evidence="1">DUF38 domain-containing protein</fullName>
    </recommendedName>
</protein>
<evidence type="ECO:0000259" key="1">
    <source>
        <dbReference type="Pfam" id="PF01827"/>
    </source>
</evidence>
<organism evidence="3">
    <name type="scientific">Caenorhabditis brenneri</name>
    <name type="common">Nematode worm</name>
    <dbReference type="NCBI Taxonomy" id="135651"/>
    <lineage>
        <taxon>Eukaryota</taxon>
        <taxon>Metazoa</taxon>
        <taxon>Ecdysozoa</taxon>
        <taxon>Nematoda</taxon>
        <taxon>Chromadorea</taxon>
        <taxon>Rhabditida</taxon>
        <taxon>Rhabditina</taxon>
        <taxon>Rhabditomorpha</taxon>
        <taxon>Rhabditoidea</taxon>
        <taxon>Rhabditidae</taxon>
        <taxon>Peloderinae</taxon>
        <taxon>Caenorhabditis</taxon>
    </lineage>
</organism>
<dbReference type="HOGENOM" id="CLU_644410_0_0_1"/>
<gene>
    <name evidence="2" type="ORF">CAEBREN_03923</name>
</gene>
<evidence type="ECO:0000313" key="3">
    <source>
        <dbReference type="Proteomes" id="UP000008068"/>
    </source>
</evidence>
<feature type="domain" description="DUF38" evidence="1">
    <location>
        <begin position="201"/>
        <end position="330"/>
    </location>
</feature>
<dbReference type="EMBL" id="GL379949">
    <property type="protein sequence ID" value="EGT37748.1"/>
    <property type="molecule type" value="Genomic_DNA"/>
</dbReference>
<dbReference type="InParanoid" id="G0NUD5"/>
<proteinExistence type="predicted"/>
<accession>G0NUD5</accession>
<dbReference type="InterPro" id="IPR002900">
    <property type="entry name" value="DUF38/FTH_CAE_spp"/>
</dbReference>
<dbReference type="AlphaFoldDB" id="G0NUD5"/>